<proteinExistence type="predicted"/>
<organism evidence="1 2">
    <name type="scientific">Pseudochryseolinea flava</name>
    <dbReference type="NCBI Taxonomy" id="2059302"/>
    <lineage>
        <taxon>Bacteria</taxon>
        <taxon>Pseudomonadati</taxon>
        <taxon>Bacteroidota</taxon>
        <taxon>Cytophagia</taxon>
        <taxon>Cytophagales</taxon>
        <taxon>Fulvivirgaceae</taxon>
        <taxon>Pseudochryseolinea</taxon>
    </lineage>
</organism>
<dbReference type="Proteomes" id="UP000251889">
    <property type="component" value="Unassembled WGS sequence"/>
</dbReference>
<accession>A0A364Y3A4</accession>
<reference evidence="1 2" key="1">
    <citation type="submission" date="2018-06" db="EMBL/GenBank/DDBJ databases">
        <title>Chryseolinea flavus sp. nov., a member of the phylum Bacteroidetes isolated from soil.</title>
        <authorList>
            <person name="Li Y."/>
            <person name="Wang J."/>
        </authorList>
    </citation>
    <scope>NUCLEOTIDE SEQUENCE [LARGE SCALE GENOMIC DNA]</scope>
    <source>
        <strain evidence="1 2">SDU1-6</strain>
    </source>
</reference>
<dbReference type="AlphaFoldDB" id="A0A364Y3A4"/>
<keyword evidence="2" id="KW-1185">Reference proteome</keyword>
<name>A0A364Y3A4_9BACT</name>
<evidence type="ECO:0000313" key="2">
    <source>
        <dbReference type="Proteomes" id="UP000251889"/>
    </source>
</evidence>
<protein>
    <submittedName>
        <fullName evidence="1">Uncharacterized protein</fullName>
    </submittedName>
</protein>
<sequence>MGQVITERVGQTVAKYSPEWHGDKEIDSINDETNKLIGEYLAKTFSQSVPANKKELYKLTIAIADKHKSIDPAMLQFDGLMYPTVQMWANAENFALERSVIDSGKMYLNAVEWILVKRVHNGKYDIDVLDWANSVTSKGEIEWKGRLPRWNVNELEVNSVYWDDYYGKKVLKDRHGNIIEPI</sequence>
<comment type="caution">
    <text evidence="1">The sequence shown here is derived from an EMBL/GenBank/DDBJ whole genome shotgun (WGS) entry which is preliminary data.</text>
</comment>
<gene>
    <name evidence="1" type="ORF">DQQ10_12860</name>
</gene>
<dbReference type="RefSeq" id="WP_112747289.1">
    <property type="nucleotide sequence ID" value="NZ_QMFY01000006.1"/>
</dbReference>
<evidence type="ECO:0000313" key="1">
    <source>
        <dbReference type="EMBL" id="RAW00489.1"/>
    </source>
</evidence>
<dbReference type="EMBL" id="QMFY01000006">
    <property type="protein sequence ID" value="RAW00489.1"/>
    <property type="molecule type" value="Genomic_DNA"/>
</dbReference>